<dbReference type="EMBL" id="AP025592">
    <property type="protein sequence ID" value="BDG10805.1"/>
    <property type="molecule type" value="Genomic_DNA"/>
</dbReference>
<evidence type="ECO:0000256" key="1">
    <source>
        <dbReference type="SAM" id="Phobius"/>
    </source>
</evidence>
<organism evidence="2 3">
    <name type="scientific">Anaeromyxobacter paludicola</name>
    <dbReference type="NCBI Taxonomy" id="2918171"/>
    <lineage>
        <taxon>Bacteria</taxon>
        <taxon>Pseudomonadati</taxon>
        <taxon>Myxococcota</taxon>
        <taxon>Myxococcia</taxon>
        <taxon>Myxococcales</taxon>
        <taxon>Cystobacterineae</taxon>
        <taxon>Anaeromyxobacteraceae</taxon>
        <taxon>Anaeromyxobacter</taxon>
    </lineage>
</organism>
<proteinExistence type="predicted"/>
<evidence type="ECO:0000313" key="2">
    <source>
        <dbReference type="EMBL" id="BDG10805.1"/>
    </source>
</evidence>
<keyword evidence="1" id="KW-0472">Membrane</keyword>
<keyword evidence="3" id="KW-1185">Reference proteome</keyword>
<accession>A0ABM7XG56</accession>
<reference evidence="3" key="1">
    <citation type="journal article" date="2022" name="Int. J. Syst. Evol. Microbiol.">
        <title>Anaeromyxobacter oryzae sp. nov., Anaeromyxobacter diazotrophicus sp. nov. and Anaeromyxobacter paludicola sp. nov., isolated from paddy soils.</title>
        <authorList>
            <person name="Itoh H."/>
            <person name="Xu Z."/>
            <person name="Mise K."/>
            <person name="Masuda Y."/>
            <person name="Ushijima N."/>
            <person name="Hayakawa C."/>
            <person name="Shiratori Y."/>
            <person name="Senoo K."/>
        </authorList>
    </citation>
    <scope>NUCLEOTIDE SEQUENCE [LARGE SCALE GENOMIC DNA]</scope>
    <source>
        <strain evidence="3">Red630</strain>
    </source>
</reference>
<feature type="transmembrane region" description="Helical" evidence="1">
    <location>
        <begin position="271"/>
        <end position="295"/>
    </location>
</feature>
<sequence length="318" mass="32280">MADPTGPSPLAYWLEEALTSWILPLAALAIAVIAGLLSFAGVLSEQATGAVVVVAAPFAAAFFMLRPLGEGGHSSLARGLVAAAALATLVLTAWPALSAVAPGEPLFRGELAREGDAMALPDGFSGKARLLVAGPLRQGGEPQVSFGISGAAEPVDGKLERTFSTARVGRSGRARVAHDHTADWFEASIPPGTRELKLTRLNGQLAGPLLVAGYRDLLPHGLLLALCAAALLLAAAADARFGLKGNTAVASGMSLSFGLLVAFNATPSGAVGPAVGGVVLGAIVGSLAGWIAELVMRRLVRPEQRLAAKKKRPGAEAA</sequence>
<feature type="transmembrane region" description="Helical" evidence="1">
    <location>
        <begin position="47"/>
        <end position="65"/>
    </location>
</feature>
<evidence type="ECO:0000313" key="3">
    <source>
        <dbReference type="Proteomes" id="UP001162734"/>
    </source>
</evidence>
<feature type="transmembrane region" description="Helical" evidence="1">
    <location>
        <begin position="217"/>
        <end position="236"/>
    </location>
</feature>
<keyword evidence="1" id="KW-0812">Transmembrane</keyword>
<dbReference type="Proteomes" id="UP001162734">
    <property type="component" value="Chromosome"/>
</dbReference>
<dbReference type="RefSeq" id="WP_248343365.1">
    <property type="nucleotide sequence ID" value="NZ_AP025592.1"/>
</dbReference>
<protein>
    <submittedName>
        <fullName evidence="2">Uncharacterized protein</fullName>
    </submittedName>
</protein>
<feature type="transmembrane region" description="Helical" evidence="1">
    <location>
        <begin position="77"/>
        <end position="97"/>
    </location>
</feature>
<gene>
    <name evidence="2" type="ORF">AMPC_39180</name>
</gene>
<name>A0ABM7XG56_9BACT</name>
<keyword evidence="1" id="KW-1133">Transmembrane helix</keyword>
<feature type="transmembrane region" description="Helical" evidence="1">
    <location>
        <begin position="21"/>
        <end position="41"/>
    </location>
</feature>